<keyword evidence="1" id="KW-0812">Transmembrane</keyword>
<protein>
    <recommendedName>
        <fullName evidence="4">DUF4340 domain-containing protein</fullName>
    </recommendedName>
</protein>
<dbReference type="Proteomes" id="UP001239626">
    <property type="component" value="Unassembled WGS sequence"/>
</dbReference>
<keyword evidence="1" id="KW-1133">Transmembrane helix</keyword>
<evidence type="ECO:0000256" key="1">
    <source>
        <dbReference type="SAM" id="Phobius"/>
    </source>
</evidence>
<dbReference type="EMBL" id="JAUSVB010000001">
    <property type="protein sequence ID" value="MDQ0372267.1"/>
    <property type="molecule type" value="Genomic_DNA"/>
</dbReference>
<proteinExistence type="predicted"/>
<keyword evidence="1" id="KW-0472">Membrane</keyword>
<gene>
    <name evidence="2" type="ORF">J2X26_000564</name>
</gene>
<comment type="caution">
    <text evidence="2">The sequence shown here is derived from an EMBL/GenBank/DDBJ whole genome shotgun (WGS) entry which is preliminary data.</text>
</comment>
<feature type="transmembrane region" description="Helical" evidence="1">
    <location>
        <begin position="41"/>
        <end position="59"/>
    </location>
</feature>
<sequence>MSEDFSRALRERVDALQPRIDVDTSHVISGARRRRTLRRSAVTTVVLTAVVVLVVALSAQPWTSWTSTPPAATPTVPTELVAPEGTYWHTVWEIETDGVVTGRTELWTARTGDGLIVPDGDLTRAEPQATFGLSVRIDGTATTLTWDRLDEIPADPAALDAFARAAFLDDAGDPDTAVLALLVNIVRSPVSQDVRTAAWTVASGLPGSIVTTGATGSRGQAGTLLERDGSTYLFDPTSGLLLEYTALDARIIYLEQDVTHTLPTG</sequence>
<dbReference type="RefSeq" id="WP_307489654.1">
    <property type="nucleotide sequence ID" value="NZ_JAUSVB010000001.1"/>
</dbReference>
<organism evidence="2 3">
    <name type="scientific">Cellulomonas humilata</name>
    <dbReference type="NCBI Taxonomy" id="144055"/>
    <lineage>
        <taxon>Bacteria</taxon>
        <taxon>Bacillati</taxon>
        <taxon>Actinomycetota</taxon>
        <taxon>Actinomycetes</taxon>
        <taxon>Micrococcales</taxon>
        <taxon>Cellulomonadaceae</taxon>
        <taxon>Cellulomonas</taxon>
    </lineage>
</organism>
<accession>A0ABU0EAH8</accession>
<name>A0ABU0EAH8_9CELL</name>
<evidence type="ECO:0000313" key="3">
    <source>
        <dbReference type="Proteomes" id="UP001239626"/>
    </source>
</evidence>
<keyword evidence="3" id="KW-1185">Reference proteome</keyword>
<reference evidence="2 3" key="1">
    <citation type="submission" date="2023-07" db="EMBL/GenBank/DDBJ databases">
        <title>Sorghum-associated microbial communities from plants grown in Nebraska, USA.</title>
        <authorList>
            <person name="Schachtman D."/>
        </authorList>
    </citation>
    <scope>NUCLEOTIDE SEQUENCE [LARGE SCALE GENOMIC DNA]</scope>
    <source>
        <strain evidence="2 3">BE332</strain>
    </source>
</reference>
<evidence type="ECO:0000313" key="2">
    <source>
        <dbReference type="EMBL" id="MDQ0372267.1"/>
    </source>
</evidence>
<evidence type="ECO:0008006" key="4">
    <source>
        <dbReference type="Google" id="ProtNLM"/>
    </source>
</evidence>